<proteinExistence type="predicted"/>
<comment type="caution">
    <text evidence="1">The sequence shown here is derived from an EMBL/GenBank/DDBJ whole genome shotgun (WGS) entry which is preliminary data.</text>
</comment>
<name>A0A9N7VZN7_PLEPL</name>
<dbReference type="EMBL" id="CADEAL010004392">
    <property type="protein sequence ID" value="CAB1458540.1"/>
    <property type="molecule type" value="Genomic_DNA"/>
</dbReference>
<dbReference type="AlphaFoldDB" id="A0A9N7VZN7"/>
<keyword evidence="2" id="KW-1185">Reference proteome</keyword>
<protein>
    <submittedName>
        <fullName evidence="1">Uncharacterized protein</fullName>
    </submittedName>
</protein>
<gene>
    <name evidence="1" type="ORF">PLEPLA_LOCUS46370</name>
</gene>
<evidence type="ECO:0000313" key="1">
    <source>
        <dbReference type="EMBL" id="CAB1458540.1"/>
    </source>
</evidence>
<evidence type="ECO:0000313" key="2">
    <source>
        <dbReference type="Proteomes" id="UP001153269"/>
    </source>
</evidence>
<sequence length="135" mass="15298">MAVAVGGGEKEVLVVIHQRTYVSYGLNYMLLYTEAAFLLKIPVSSPSPSKPPPSFNPTLNPDVWFAPRQLLVKCLCQNFMKQILNRSVKPDAAQQHVEVWPQQHVEVWPQQHVEVWPQQHVEVWPPPSAAGVFTF</sequence>
<reference evidence="1" key="1">
    <citation type="submission" date="2020-03" db="EMBL/GenBank/DDBJ databases">
        <authorList>
            <person name="Weist P."/>
        </authorList>
    </citation>
    <scope>NUCLEOTIDE SEQUENCE</scope>
</reference>
<organism evidence="1 2">
    <name type="scientific">Pleuronectes platessa</name>
    <name type="common">European plaice</name>
    <dbReference type="NCBI Taxonomy" id="8262"/>
    <lineage>
        <taxon>Eukaryota</taxon>
        <taxon>Metazoa</taxon>
        <taxon>Chordata</taxon>
        <taxon>Craniata</taxon>
        <taxon>Vertebrata</taxon>
        <taxon>Euteleostomi</taxon>
        <taxon>Actinopterygii</taxon>
        <taxon>Neopterygii</taxon>
        <taxon>Teleostei</taxon>
        <taxon>Neoteleostei</taxon>
        <taxon>Acanthomorphata</taxon>
        <taxon>Carangaria</taxon>
        <taxon>Pleuronectiformes</taxon>
        <taxon>Pleuronectoidei</taxon>
        <taxon>Pleuronectidae</taxon>
        <taxon>Pleuronectes</taxon>
    </lineage>
</organism>
<dbReference type="Proteomes" id="UP001153269">
    <property type="component" value="Unassembled WGS sequence"/>
</dbReference>
<accession>A0A9N7VZN7</accession>